<comment type="caution">
    <text evidence="1">The sequence shown here is derived from an EMBL/GenBank/DDBJ whole genome shotgun (WGS) entry which is preliminary data.</text>
</comment>
<proteinExistence type="predicted"/>
<sequence length="125" mass="13984">MSLPLKPNNLDKTQPLLRRVMGGGFILTGSIEMFQRTLQLVINTWRIMVAWKAKLSSMTREPDISSPKNPCHTDTYGLLGIRLDNLAALKSVLLGRKREDKQISRSIFCRSNPVEISADRTGMAG</sequence>
<dbReference type="AlphaFoldDB" id="A0A7C8PP38"/>
<protein>
    <submittedName>
        <fullName evidence="1">Uncharacterized protein</fullName>
    </submittedName>
</protein>
<dbReference type="EMBL" id="SOZJ01000008">
    <property type="protein sequence ID" value="TGJ63261.1"/>
    <property type="molecule type" value="Genomic_DNA"/>
</dbReference>
<reference evidence="1 2" key="1">
    <citation type="submission" date="2019-03" db="EMBL/GenBank/DDBJ databases">
        <title>Nematode-trapping fungi genome.</title>
        <authorList>
            <person name="Vidal-Diez De Ulzurrun G."/>
        </authorList>
    </citation>
    <scope>NUCLEOTIDE SEQUENCE [LARGE SCALE GENOMIC DNA]</scope>
    <source>
        <strain evidence="1 2">TWF154</strain>
    </source>
</reference>
<name>A0A7C8PP38_ORBOL</name>
<accession>A0A7C8PP38</accession>
<dbReference type="Proteomes" id="UP000297595">
    <property type="component" value="Unassembled WGS sequence"/>
</dbReference>
<evidence type="ECO:0000313" key="1">
    <source>
        <dbReference type="EMBL" id="TGJ63261.1"/>
    </source>
</evidence>
<gene>
    <name evidence="1" type="ORF">EYR41_011194</name>
</gene>
<organism evidence="1 2">
    <name type="scientific">Orbilia oligospora</name>
    <name type="common">Nematode-trapping fungus</name>
    <name type="synonym">Arthrobotrys oligospora</name>
    <dbReference type="NCBI Taxonomy" id="2813651"/>
    <lineage>
        <taxon>Eukaryota</taxon>
        <taxon>Fungi</taxon>
        <taxon>Dikarya</taxon>
        <taxon>Ascomycota</taxon>
        <taxon>Pezizomycotina</taxon>
        <taxon>Orbiliomycetes</taxon>
        <taxon>Orbiliales</taxon>
        <taxon>Orbiliaceae</taxon>
        <taxon>Orbilia</taxon>
    </lineage>
</organism>
<evidence type="ECO:0000313" key="2">
    <source>
        <dbReference type="Proteomes" id="UP000297595"/>
    </source>
</evidence>